<organism evidence="2 3">
    <name type="scientific">Mytilus coruscus</name>
    <name type="common">Sea mussel</name>
    <dbReference type="NCBI Taxonomy" id="42192"/>
    <lineage>
        <taxon>Eukaryota</taxon>
        <taxon>Metazoa</taxon>
        <taxon>Spiralia</taxon>
        <taxon>Lophotrochozoa</taxon>
        <taxon>Mollusca</taxon>
        <taxon>Bivalvia</taxon>
        <taxon>Autobranchia</taxon>
        <taxon>Pteriomorphia</taxon>
        <taxon>Mytilida</taxon>
        <taxon>Mytiloidea</taxon>
        <taxon>Mytilidae</taxon>
        <taxon>Mytilinae</taxon>
        <taxon>Mytilus</taxon>
    </lineage>
</organism>
<dbReference type="Proteomes" id="UP000507470">
    <property type="component" value="Unassembled WGS sequence"/>
</dbReference>
<dbReference type="OrthoDB" id="10066342at2759"/>
<gene>
    <name evidence="2" type="ORF">MCOR_19995</name>
</gene>
<keyword evidence="3" id="KW-1185">Reference proteome</keyword>
<sequence length="174" mass="20080">MVKRCCYGVCNTDSRYEDRLQDAFCQQNGPTEEYPDPIPFDGRTPKPARKVLTKRVIETPKAAPNRQVKRKLTYSETSEIQTPEIPPDSNRENIPPDSNKENTVAIQTEGGWADPIDILSLTVRKEILRETLQEKILEMKSLYYIMHPGNHRNFINKGKCQSFQQKTLPKIINF</sequence>
<reference evidence="2 3" key="1">
    <citation type="submission" date="2020-06" db="EMBL/GenBank/DDBJ databases">
        <authorList>
            <person name="Li R."/>
            <person name="Bekaert M."/>
        </authorList>
    </citation>
    <scope>NUCLEOTIDE SEQUENCE [LARGE SCALE GENOMIC DNA]</scope>
    <source>
        <strain evidence="3">wild</strain>
    </source>
</reference>
<feature type="region of interest" description="Disordered" evidence="1">
    <location>
        <begin position="73"/>
        <end position="99"/>
    </location>
</feature>
<dbReference type="AlphaFoldDB" id="A0A6J8BPX5"/>
<evidence type="ECO:0000313" key="2">
    <source>
        <dbReference type="EMBL" id="CAC5384337.1"/>
    </source>
</evidence>
<proteinExistence type="predicted"/>
<dbReference type="EMBL" id="CACVKT020003520">
    <property type="protein sequence ID" value="CAC5384337.1"/>
    <property type="molecule type" value="Genomic_DNA"/>
</dbReference>
<name>A0A6J8BPX5_MYTCO</name>
<protein>
    <submittedName>
        <fullName evidence="2">Uncharacterized protein</fullName>
    </submittedName>
</protein>
<evidence type="ECO:0000256" key="1">
    <source>
        <dbReference type="SAM" id="MobiDB-lite"/>
    </source>
</evidence>
<evidence type="ECO:0000313" key="3">
    <source>
        <dbReference type="Proteomes" id="UP000507470"/>
    </source>
</evidence>
<accession>A0A6J8BPX5</accession>